<organism evidence="1 2">
    <name type="scientific">Geitlerinema calcuttense NRMC-F 0142</name>
    <dbReference type="NCBI Taxonomy" id="2922238"/>
    <lineage>
        <taxon>Bacteria</taxon>
        <taxon>Bacillati</taxon>
        <taxon>Cyanobacteriota</taxon>
        <taxon>Cyanophyceae</taxon>
        <taxon>Geitlerinematales</taxon>
        <taxon>Geitlerinemataceae</taxon>
        <taxon>Geitlerinema</taxon>
    </lineage>
</organism>
<name>A0ABT7LWI3_9CYAN</name>
<proteinExistence type="predicted"/>
<dbReference type="EMBL" id="JASVEJ010000010">
    <property type="protein sequence ID" value="MDL5056380.1"/>
    <property type="molecule type" value="Genomic_DNA"/>
</dbReference>
<gene>
    <name evidence="1" type="ORF">QQ055_02705</name>
</gene>
<sequence>MHDPNLGLGMRIVSQKEAKNLAATRLLGAIPNSQISIANFPHNNVVT</sequence>
<reference evidence="1 2" key="1">
    <citation type="submission" date="2023-06" db="EMBL/GenBank/DDBJ databases">
        <title>Whole genome sequence of Oscillatoria calcuttensis NRMC-F 0142.</title>
        <authorList>
            <person name="Shakena Fathima T."/>
            <person name="Muralitharan G."/>
            <person name="Thajuddin N."/>
        </authorList>
    </citation>
    <scope>NUCLEOTIDE SEQUENCE [LARGE SCALE GENOMIC DNA]</scope>
    <source>
        <strain evidence="1 2">NRMC-F 0142</strain>
    </source>
</reference>
<protein>
    <submittedName>
        <fullName evidence="1">Uncharacterized protein</fullName>
    </submittedName>
</protein>
<keyword evidence="2" id="KW-1185">Reference proteome</keyword>
<evidence type="ECO:0000313" key="2">
    <source>
        <dbReference type="Proteomes" id="UP001230986"/>
    </source>
</evidence>
<accession>A0ABT7LWI3</accession>
<comment type="caution">
    <text evidence="1">The sequence shown here is derived from an EMBL/GenBank/DDBJ whole genome shotgun (WGS) entry which is preliminary data.</text>
</comment>
<dbReference type="Proteomes" id="UP001230986">
    <property type="component" value="Unassembled WGS sequence"/>
</dbReference>
<evidence type="ECO:0000313" key="1">
    <source>
        <dbReference type="EMBL" id="MDL5056380.1"/>
    </source>
</evidence>